<evidence type="ECO:0000256" key="4">
    <source>
        <dbReference type="ARBA" id="ARBA00022857"/>
    </source>
</evidence>
<comment type="function">
    <text evidence="9">Catalyzes the NADPH-dependent rearrangement and reduction of 1-deoxy-D-xylulose-5-phosphate (DXP) to 2-C-methyl-D-erythritol 4-phosphate (MEP).</text>
</comment>
<feature type="binding site" evidence="9">
    <location>
        <position position="179"/>
    </location>
    <ligand>
        <name>1-deoxy-D-xylulose 5-phosphate</name>
        <dbReference type="ChEBI" id="CHEBI:57792"/>
    </ligand>
</feature>
<feature type="binding site" evidence="9">
    <location>
        <position position="16"/>
    </location>
    <ligand>
        <name>NADPH</name>
        <dbReference type="ChEBI" id="CHEBI:57783"/>
    </ligand>
</feature>
<dbReference type="SUPFAM" id="SSF51735">
    <property type="entry name" value="NAD(P)-binding Rossmann-fold domains"/>
    <property type="match status" value="1"/>
</dbReference>
<dbReference type="Proteomes" id="UP000177876">
    <property type="component" value="Unassembled WGS sequence"/>
</dbReference>
<dbReference type="FunFam" id="3.40.50.720:FF:000045">
    <property type="entry name" value="1-deoxy-D-xylulose 5-phosphate reductoisomerase"/>
    <property type="match status" value="1"/>
</dbReference>
<evidence type="ECO:0000256" key="3">
    <source>
        <dbReference type="ARBA" id="ARBA00022723"/>
    </source>
</evidence>
<dbReference type="SUPFAM" id="SSF55347">
    <property type="entry name" value="Glyceraldehyde-3-phosphate dehydrogenase-like, C-terminal domain"/>
    <property type="match status" value="1"/>
</dbReference>
<evidence type="ECO:0000259" key="12">
    <source>
        <dbReference type="Pfam" id="PF13288"/>
    </source>
</evidence>
<feature type="binding site" evidence="9">
    <location>
        <position position="17"/>
    </location>
    <ligand>
        <name>NADPH</name>
        <dbReference type="ChEBI" id="CHEBI:57783"/>
    </ligand>
</feature>
<feature type="binding site" evidence="9">
    <location>
        <position position="129"/>
    </location>
    <ligand>
        <name>1-deoxy-D-xylulose 5-phosphate</name>
        <dbReference type="ChEBI" id="CHEBI:57792"/>
    </ligand>
</feature>
<dbReference type="InterPro" id="IPR003821">
    <property type="entry name" value="DXP_reductoisomerase"/>
</dbReference>
<dbReference type="InterPro" id="IPR013644">
    <property type="entry name" value="DXP_reductoisomerase_C"/>
</dbReference>
<dbReference type="PANTHER" id="PTHR30525">
    <property type="entry name" value="1-DEOXY-D-XYLULOSE 5-PHOSPHATE REDUCTOISOMERASE"/>
    <property type="match status" value="1"/>
</dbReference>
<keyword evidence="3 9" id="KW-0479">Metal-binding</keyword>
<evidence type="ECO:0000259" key="10">
    <source>
        <dbReference type="Pfam" id="PF02670"/>
    </source>
</evidence>
<dbReference type="PANTHER" id="PTHR30525:SF0">
    <property type="entry name" value="1-DEOXY-D-XYLULOSE 5-PHOSPHATE REDUCTOISOMERASE, CHLOROPLASTIC"/>
    <property type="match status" value="1"/>
</dbReference>
<evidence type="ECO:0000256" key="2">
    <source>
        <dbReference type="ARBA" id="ARBA00006825"/>
    </source>
</evidence>
<dbReference type="NCBIfam" id="TIGR00243">
    <property type="entry name" value="Dxr"/>
    <property type="match status" value="1"/>
</dbReference>
<protein>
    <recommendedName>
        <fullName evidence="9">1-deoxy-D-xylulose 5-phosphate reductoisomerase</fullName>
        <shortName evidence="9">DXP reductoisomerase</shortName>
        <ecNumber evidence="9">1.1.1.267</ecNumber>
    </recommendedName>
    <alternativeName>
        <fullName evidence="9">1-deoxyxylulose-5-phosphate reductoisomerase</fullName>
    </alternativeName>
    <alternativeName>
        <fullName evidence="9">2-C-methyl-D-erythritol 4-phosphate synthase</fullName>
    </alternativeName>
</protein>
<sequence length="390" mass="41695">MSGTGKTRNVSILGSTGSIGTQTLEVVSLHEDRLKVVALTANENVDLLEEQVRRYRPVMAGMVSEAAAGELKRRLAGINMEVLGGKDCLLEASVHPEADTVLNAVVGSAGLPPSIAALESGKRLALANKESMVAGGDLVLAALARGGELIPVDSEHGAIFHCLRGEEPRYVERIILTASGGPFYGRSRAELVIVTRAEALSHPTWKMGRKITIDSATLMNKGLEVIEAHFLFGLPYEQISVVAHPQSVVHSLVEFVDGSLSAQLSVPDMRLPIALALSYPERWGPALKKTSLPELGRLDFGDVDRETFRCLDLAYNAGEKGGTATAVLNAANEIAVSAFLEGKIGFMDIEGIIEETLEGHEPRAVTSLEDVIRAEEWARERAAACVEKAG</sequence>
<feature type="binding site" evidence="9">
    <location>
        <position position="208"/>
    </location>
    <ligand>
        <name>NADPH</name>
        <dbReference type="ChEBI" id="CHEBI:57783"/>
    </ligand>
</feature>
<feature type="binding site" evidence="9">
    <location>
        <position position="18"/>
    </location>
    <ligand>
        <name>NADPH</name>
        <dbReference type="ChEBI" id="CHEBI:57783"/>
    </ligand>
</feature>
<dbReference type="EMBL" id="MELK01000052">
    <property type="protein sequence ID" value="OFW55695.1"/>
    <property type="molecule type" value="Genomic_DNA"/>
</dbReference>
<feature type="binding site" evidence="9">
    <location>
        <position position="224"/>
    </location>
    <ligand>
        <name>Mn(2+)</name>
        <dbReference type="ChEBI" id="CHEBI:29035"/>
    </ligand>
</feature>
<feature type="binding site" evidence="9">
    <location>
        <position position="130"/>
    </location>
    <ligand>
        <name>NADPH</name>
        <dbReference type="ChEBI" id="CHEBI:57783"/>
    </ligand>
</feature>
<dbReference type="GO" id="GO:0030145">
    <property type="term" value="F:manganese ion binding"/>
    <property type="evidence" value="ECO:0007669"/>
    <property type="project" value="TreeGrafter"/>
</dbReference>
<keyword evidence="5 9" id="KW-0560">Oxidoreductase</keyword>
<accession>A0A1F2WFR4</accession>
<keyword evidence="7 9" id="KW-0414">Isoprene biosynthesis</keyword>
<feature type="binding site" evidence="9">
    <location>
        <position position="154"/>
    </location>
    <ligand>
        <name>1-deoxy-D-xylulose 5-phosphate</name>
        <dbReference type="ChEBI" id="CHEBI:57792"/>
    </ligand>
</feature>
<dbReference type="GO" id="GO:0016853">
    <property type="term" value="F:isomerase activity"/>
    <property type="evidence" value="ECO:0007669"/>
    <property type="project" value="UniProtKB-KW"/>
</dbReference>
<dbReference type="GO" id="GO:0070402">
    <property type="term" value="F:NADPH binding"/>
    <property type="evidence" value="ECO:0007669"/>
    <property type="project" value="InterPro"/>
</dbReference>
<feature type="binding site" evidence="9">
    <location>
        <position position="220"/>
    </location>
    <ligand>
        <name>1-deoxy-D-xylulose 5-phosphate</name>
        <dbReference type="ChEBI" id="CHEBI:57792"/>
    </ligand>
</feature>
<keyword evidence="13" id="KW-0413">Isomerase</keyword>
<dbReference type="AlphaFoldDB" id="A0A1F2WFR4"/>
<dbReference type="InterPro" id="IPR036169">
    <property type="entry name" value="DXPR_C_sf"/>
</dbReference>
<dbReference type="Pfam" id="PF08436">
    <property type="entry name" value="DXP_redisom_C"/>
    <property type="match status" value="1"/>
</dbReference>
<dbReference type="Gene3D" id="3.40.50.720">
    <property type="entry name" value="NAD(P)-binding Rossmann-like Domain"/>
    <property type="match status" value="1"/>
</dbReference>
<evidence type="ECO:0000256" key="1">
    <source>
        <dbReference type="ARBA" id="ARBA00005094"/>
    </source>
</evidence>
<evidence type="ECO:0000313" key="14">
    <source>
        <dbReference type="Proteomes" id="UP000177876"/>
    </source>
</evidence>
<feature type="binding site" evidence="9">
    <location>
        <position position="215"/>
    </location>
    <ligand>
        <name>1-deoxy-D-xylulose 5-phosphate</name>
        <dbReference type="ChEBI" id="CHEBI:57792"/>
    </ligand>
</feature>
<feature type="binding site" evidence="9">
    <location>
        <position position="19"/>
    </location>
    <ligand>
        <name>NADPH</name>
        <dbReference type="ChEBI" id="CHEBI:57783"/>
    </ligand>
</feature>
<feature type="domain" description="DXP reductoisomerase C-terminal" evidence="12">
    <location>
        <begin position="264"/>
        <end position="380"/>
    </location>
</feature>
<evidence type="ECO:0000256" key="6">
    <source>
        <dbReference type="ARBA" id="ARBA00023211"/>
    </source>
</evidence>
<dbReference type="InterPro" id="IPR036291">
    <property type="entry name" value="NAD(P)-bd_dom_sf"/>
</dbReference>
<feature type="binding site" evidence="9">
    <location>
        <position position="155"/>
    </location>
    <ligand>
        <name>1-deoxy-D-xylulose 5-phosphate</name>
        <dbReference type="ChEBI" id="CHEBI:57792"/>
    </ligand>
</feature>
<dbReference type="GO" id="GO:0030604">
    <property type="term" value="F:1-deoxy-D-xylulose-5-phosphate reductoisomerase activity"/>
    <property type="evidence" value="ECO:0007669"/>
    <property type="project" value="UniProtKB-UniRule"/>
</dbReference>
<reference evidence="13 14" key="1">
    <citation type="journal article" date="2016" name="Nat. Commun.">
        <title>Thousands of microbial genomes shed light on interconnected biogeochemical processes in an aquifer system.</title>
        <authorList>
            <person name="Anantharaman K."/>
            <person name="Brown C.T."/>
            <person name="Hug L.A."/>
            <person name="Sharon I."/>
            <person name="Castelle C.J."/>
            <person name="Probst A.J."/>
            <person name="Thomas B.C."/>
            <person name="Singh A."/>
            <person name="Wilkins M.J."/>
            <person name="Karaoz U."/>
            <person name="Brodie E.L."/>
            <person name="Williams K.H."/>
            <person name="Hubbard S.S."/>
            <person name="Banfield J.F."/>
        </authorList>
    </citation>
    <scope>NUCLEOTIDE SEQUENCE [LARGE SCALE GENOMIC DNA]</scope>
</reference>
<feature type="binding site" evidence="9">
    <location>
        <position position="128"/>
    </location>
    <ligand>
        <name>NADPH</name>
        <dbReference type="ChEBI" id="CHEBI:57783"/>
    </ligand>
</feature>
<dbReference type="SUPFAM" id="SSF69055">
    <property type="entry name" value="1-deoxy-D-xylulose-5-phosphate reductoisomerase, C-terminal domain"/>
    <property type="match status" value="1"/>
</dbReference>
<keyword evidence="6 9" id="KW-0464">Manganese</keyword>
<keyword evidence="4 9" id="KW-0521">NADP</keyword>
<feature type="binding site" evidence="9">
    <location>
        <position position="155"/>
    </location>
    <ligand>
        <name>Mn(2+)</name>
        <dbReference type="ChEBI" id="CHEBI:29035"/>
    </ligand>
</feature>
<evidence type="ECO:0000256" key="8">
    <source>
        <dbReference type="ARBA" id="ARBA00048543"/>
    </source>
</evidence>
<comment type="cofactor">
    <cofactor evidence="9">
        <name>Mg(2+)</name>
        <dbReference type="ChEBI" id="CHEBI:18420"/>
    </cofactor>
    <cofactor evidence="9">
        <name>Mn(2+)</name>
        <dbReference type="ChEBI" id="CHEBI:29035"/>
    </cofactor>
</comment>
<dbReference type="EC" id="1.1.1.267" evidence="9"/>
<dbReference type="InterPro" id="IPR013512">
    <property type="entry name" value="DXP_reductoisomerase_N"/>
</dbReference>
<comment type="caution">
    <text evidence="13">The sequence shown here is derived from an EMBL/GenBank/DDBJ whole genome shotgun (WGS) entry which is preliminary data.</text>
</comment>
<comment type="caution">
    <text evidence="9">Lacks conserved residue(s) required for the propagation of feature annotation.</text>
</comment>
<comment type="similarity">
    <text evidence="2 9">Belongs to the DXR family.</text>
</comment>
<feature type="binding site" evidence="9">
    <location>
        <position position="202"/>
    </location>
    <ligand>
        <name>1-deoxy-D-xylulose 5-phosphate</name>
        <dbReference type="ChEBI" id="CHEBI:57792"/>
    </ligand>
</feature>
<organism evidence="13 14">
    <name type="scientific">Candidatus Solincola sediminis</name>
    <dbReference type="NCBI Taxonomy" id="1797199"/>
    <lineage>
        <taxon>Bacteria</taxon>
        <taxon>Bacillati</taxon>
        <taxon>Actinomycetota</taxon>
        <taxon>Candidatus Geothermincolia</taxon>
        <taxon>Candidatus Geothermincolales</taxon>
        <taxon>Candidatus Geothermincolaceae</taxon>
        <taxon>Candidatus Solincola</taxon>
    </lineage>
</organism>
<comment type="pathway">
    <text evidence="1 9">Isoprenoid biosynthesis; isopentenyl diphosphate biosynthesis via DXP pathway; isopentenyl diphosphate from 1-deoxy-D-xylulose 5-phosphate: step 1/6.</text>
</comment>
<dbReference type="STRING" id="1797197.A2Y75_05805"/>
<dbReference type="Gene3D" id="1.10.1740.10">
    <property type="match status" value="1"/>
</dbReference>
<dbReference type="NCBIfam" id="NF009114">
    <property type="entry name" value="PRK12464.1"/>
    <property type="match status" value="1"/>
</dbReference>
<evidence type="ECO:0000313" key="13">
    <source>
        <dbReference type="EMBL" id="OFW55695.1"/>
    </source>
</evidence>
<feature type="domain" description="1-deoxy-D-xylulose 5-phosphate reductoisomerase C-terminal" evidence="11">
    <location>
        <begin position="149"/>
        <end position="232"/>
    </location>
</feature>
<feature type="binding site" evidence="9">
    <location>
        <position position="153"/>
    </location>
    <ligand>
        <name>Mn(2+)</name>
        <dbReference type="ChEBI" id="CHEBI:29035"/>
    </ligand>
</feature>
<proteinExistence type="inferred from homology"/>
<evidence type="ECO:0000256" key="9">
    <source>
        <dbReference type="HAMAP-Rule" id="MF_00183"/>
    </source>
</evidence>
<gene>
    <name evidence="9" type="primary">dxr</name>
    <name evidence="13" type="ORF">A2Y75_05805</name>
</gene>
<feature type="binding site" evidence="9">
    <location>
        <position position="224"/>
    </location>
    <ligand>
        <name>1-deoxy-D-xylulose 5-phosphate</name>
        <dbReference type="ChEBI" id="CHEBI:57792"/>
    </ligand>
</feature>
<feature type="domain" description="1-deoxy-D-xylulose 5-phosphate reductoisomerase N-terminal" evidence="10">
    <location>
        <begin position="10"/>
        <end position="136"/>
    </location>
</feature>
<dbReference type="Pfam" id="PF02670">
    <property type="entry name" value="DXP_reductoisom"/>
    <property type="match status" value="1"/>
</dbReference>
<evidence type="ECO:0000256" key="5">
    <source>
        <dbReference type="ARBA" id="ARBA00023002"/>
    </source>
</evidence>
<evidence type="ECO:0000256" key="7">
    <source>
        <dbReference type="ARBA" id="ARBA00023229"/>
    </source>
</evidence>
<feature type="binding site" evidence="9">
    <location>
        <position position="44"/>
    </location>
    <ligand>
        <name>NADPH</name>
        <dbReference type="ChEBI" id="CHEBI:57783"/>
    </ligand>
</feature>
<name>A0A1F2WFR4_9ACTN</name>
<dbReference type="InterPro" id="IPR026877">
    <property type="entry name" value="DXPR_C"/>
</dbReference>
<dbReference type="UniPathway" id="UPA00056">
    <property type="reaction ID" value="UER00092"/>
</dbReference>
<dbReference type="PIRSF" id="PIRSF006205">
    <property type="entry name" value="Dxp_reductismrs"/>
    <property type="match status" value="1"/>
</dbReference>
<comment type="catalytic activity">
    <reaction evidence="8">
        <text>2-C-methyl-D-erythritol 4-phosphate + NADP(+) = 1-deoxy-D-xylulose 5-phosphate + NADPH + H(+)</text>
        <dbReference type="Rhea" id="RHEA:13717"/>
        <dbReference type="ChEBI" id="CHEBI:15378"/>
        <dbReference type="ChEBI" id="CHEBI:57783"/>
        <dbReference type="ChEBI" id="CHEBI:57792"/>
        <dbReference type="ChEBI" id="CHEBI:58262"/>
        <dbReference type="ChEBI" id="CHEBI:58349"/>
        <dbReference type="EC" id="1.1.1.267"/>
    </reaction>
    <physiologicalReaction direction="right-to-left" evidence="8">
        <dbReference type="Rhea" id="RHEA:13719"/>
    </physiologicalReaction>
</comment>
<dbReference type="HAMAP" id="MF_00183">
    <property type="entry name" value="DXP_reductoisom"/>
    <property type="match status" value="1"/>
</dbReference>
<keyword evidence="9" id="KW-0460">Magnesium</keyword>
<evidence type="ECO:0000259" key="11">
    <source>
        <dbReference type="Pfam" id="PF08436"/>
    </source>
</evidence>
<dbReference type="GO" id="GO:0051484">
    <property type="term" value="P:isopentenyl diphosphate biosynthetic process, methylerythritol 4-phosphate pathway involved in terpenoid biosynthetic process"/>
    <property type="evidence" value="ECO:0007669"/>
    <property type="project" value="TreeGrafter"/>
</dbReference>
<feature type="binding site" evidence="9">
    <location>
        <position position="221"/>
    </location>
    <ligand>
        <name>1-deoxy-D-xylulose 5-phosphate</name>
        <dbReference type="ChEBI" id="CHEBI:57792"/>
    </ligand>
</feature>
<dbReference type="Pfam" id="PF13288">
    <property type="entry name" value="DXPR_C"/>
    <property type="match status" value="1"/>
</dbReference>